<dbReference type="PANTHER" id="PTHR43179">
    <property type="entry name" value="RHAMNOSYLTRANSFERASE WBBL"/>
    <property type="match status" value="1"/>
</dbReference>
<dbReference type="Gene3D" id="3.90.550.10">
    <property type="entry name" value="Spore Coat Polysaccharide Biosynthesis Protein SpsA, Chain A"/>
    <property type="match status" value="1"/>
</dbReference>
<dbReference type="SUPFAM" id="SSF53448">
    <property type="entry name" value="Nucleotide-diphospho-sugar transferases"/>
    <property type="match status" value="1"/>
</dbReference>
<protein>
    <recommendedName>
        <fullName evidence="4">Glycosyltransferase 2-like domain-containing protein</fullName>
    </recommendedName>
</protein>
<evidence type="ECO:0000313" key="5">
    <source>
        <dbReference type="EMBL" id="KGF49924.1"/>
    </source>
</evidence>
<proteinExistence type="inferred from homology"/>
<evidence type="ECO:0000256" key="3">
    <source>
        <dbReference type="ARBA" id="ARBA00022679"/>
    </source>
</evidence>
<gene>
    <name evidence="5" type="ORF">HMPREF0654_03290</name>
</gene>
<dbReference type="EMBL" id="JRNR01000022">
    <property type="protein sequence ID" value="KGF49924.1"/>
    <property type="molecule type" value="Genomic_DNA"/>
</dbReference>
<evidence type="ECO:0000256" key="2">
    <source>
        <dbReference type="ARBA" id="ARBA00022676"/>
    </source>
</evidence>
<dbReference type="GO" id="GO:0016757">
    <property type="term" value="F:glycosyltransferase activity"/>
    <property type="evidence" value="ECO:0007669"/>
    <property type="project" value="UniProtKB-KW"/>
</dbReference>
<comment type="similarity">
    <text evidence="1">Belongs to the glycosyltransferase 2 family.</text>
</comment>
<dbReference type="RefSeq" id="WP_004357287.1">
    <property type="nucleotide sequence ID" value="NZ_JRNR01000022.1"/>
</dbReference>
<organism evidence="5 6">
    <name type="scientific">Prevotella disiens DNF00882</name>
    <dbReference type="NCBI Taxonomy" id="1401075"/>
    <lineage>
        <taxon>Bacteria</taxon>
        <taxon>Pseudomonadati</taxon>
        <taxon>Bacteroidota</taxon>
        <taxon>Bacteroidia</taxon>
        <taxon>Bacteroidales</taxon>
        <taxon>Prevotellaceae</taxon>
        <taxon>Prevotella</taxon>
    </lineage>
</organism>
<keyword evidence="2" id="KW-0328">Glycosyltransferase</keyword>
<sequence>MKIGALVILYNPTEENITNIVNCLEKQVDKICMVDNSDKDNSHLLSIDEKIIYFPLCQNVGIAGAQNKGIKYFIEHHFDYIISCDQDTTIGQDVVKRLLSTTLQLKSQNINVGAVAPIGIDHNTQKPLSYSTPKIKDITVGNLSLMEVYHTMNSMSLISVDLFKKVGLMDETLFIDGVDCEWCWRAKHLLSARFFYDYNIKMNHTLGISTKKIGGREIHITPSFRMYYQYRNFIWLAQRNYTPKRWIIRNGIKYIFKFFYYTIKSTNRRSYIKNILKGIRDGISSQTKN</sequence>
<keyword evidence="3" id="KW-0808">Transferase</keyword>
<evidence type="ECO:0000259" key="4">
    <source>
        <dbReference type="Pfam" id="PF00535"/>
    </source>
</evidence>
<dbReference type="InterPro" id="IPR029044">
    <property type="entry name" value="Nucleotide-diphossugar_trans"/>
</dbReference>
<dbReference type="CDD" id="cd02526">
    <property type="entry name" value="GT2_RfbF_like"/>
    <property type="match status" value="1"/>
</dbReference>
<evidence type="ECO:0000313" key="6">
    <source>
        <dbReference type="Proteomes" id="UP000029538"/>
    </source>
</evidence>
<accession>A0A096CXA5</accession>
<dbReference type="PANTHER" id="PTHR43179:SF12">
    <property type="entry name" value="GALACTOFURANOSYLTRANSFERASE GLFT2"/>
    <property type="match status" value="1"/>
</dbReference>
<feature type="domain" description="Glycosyltransferase 2-like" evidence="4">
    <location>
        <begin position="7"/>
        <end position="166"/>
    </location>
</feature>
<dbReference type="Pfam" id="PF00535">
    <property type="entry name" value="Glycos_transf_2"/>
    <property type="match status" value="1"/>
</dbReference>
<dbReference type="AlphaFoldDB" id="A0A096CXA5"/>
<evidence type="ECO:0000256" key="1">
    <source>
        <dbReference type="ARBA" id="ARBA00006739"/>
    </source>
</evidence>
<reference evidence="5 6" key="1">
    <citation type="submission" date="2014-07" db="EMBL/GenBank/DDBJ databases">
        <authorList>
            <person name="McCorrison J."/>
            <person name="Sanka R."/>
            <person name="Torralba M."/>
            <person name="Gillis M."/>
            <person name="Haft D.H."/>
            <person name="Methe B."/>
            <person name="Sutton G."/>
            <person name="Nelson K.E."/>
        </authorList>
    </citation>
    <scope>NUCLEOTIDE SEQUENCE [LARGE SCALE GENOMIC DNA]</scope>
    <source>
        <strain evidence="5 6">DNF00882</strain>
    </source>
</reference>
<dbReference type="InterPro" id="IPR001173">
    <property type="entry name" value="Glyco_trans_2-like"/>
</dbReference>
<name>A0A096CXA5_9BACT</name>
<dbReference type="Proteomes" id="UP000029538">
    <property type="component" value="Unassembled WGS sequence"/>
</dbReference>
<comment type="caution">
    <text evidence="5">The sequence shown here is derived from an EMBL/GenBank/DDBJ whole genome shotgun (WGS) entry which is preliminary data.</text>
</comment>